<dbReference type="Gene3D" id="3.40.50.300">
    <property type="entry name" value="P-loop containing nucleotide triphosphate hydrolases"/>
    <property type="match status" value="1"/>
</dbReference>
<dbReference type="PANTHER" id="PTHR12788:SF10">
    <property type="entry name" value="PROTEIN-TYROSINE SULFOTRANSFERASE"/>
    <property type="match status" value="1"/>
</dbReference>
<keyword evidence="3" id="KW-1185">Reference proteome</keyword>
<dbReference type="AlphaFoldDB" id="A0A4V2UJJ1"/>
<dbReference type="InterPro" id="IPR026634">
    <property type="entry name" value="TPST-like"/>
</dbReference>
<dbReference type="Proteomes" id="UP000295793">
    <property type="component" value="Unassembled WGS sequence"/>
</dbReference>
<organism evidence="2 3">
    <name type="scientific">Reinekea marinisedimentorum</name>
    <dbReference type="NCBI Taxonomy" id="230495"/>
    <lineage>
        <taxon>Bacteria</taxon>
        <taxon>Pseudomonadati</taxon>
        <taxon>Pseudomonadota</taxon>
        <taxon>Gammaproteobacteria</taxon>
        <taxon>Oceanospirillales</taxon>
        <taxon>Saccharospirillaceae</taxon>
        <taxon>Reinekea</taxon>
    </lineage>
</organism>
<evidence type="ECO:0000313" key="2">
    <source>
        <dbReference type="EMBL" id="TCS40298.1"/>
    </source>
</evidence>
<sequence>MTNYLIKHVKESLSDFNRELKTQLTRVPDNKKWIFVVGCYNSGTTLLAEVLGRHPDISAIPTEGHFIQDQFVKDYEIGLPRMWVNREDLFRMDESSIGPDVNRLKKQWAMRLDKRREYFLEKSPPNSAKIKWLEKNFKNSYFIGITRNGYAVAQGIKRKAEPHHRREGWTIEEAAYQWQRSSELLVEESAQLNRYLGISYEEFTENTDDTIRKLLNFLDLPSDNLDFLNQKFQIHEKDETIKNMNADSISNLTNEDIEKINNIAEPMLRHFNYFKEKKD</sequence>
<dbReference type="GO" id="GO:0008476">
    <property type="term" value="F:protein-tyrosine sulfotransferase activity"/>
    <property type="evidence" value="ECO:0007669"/>
    <property type="project" value="InterPro"/>
</dbReference>
<dbReference type="OrthoDB" id="9815894at2"/>
<gene>
    <name evidence="2" type="ORF">BCF53_1097</name>
</gene>
<dbReference type="InterPro" id="IPR027417">
    <property type="entry name" value="P-loop_NTPase"/>
</dbReference>
<evidence type="ECO:0000313" key="3">
    <source>
        <dbReference type="Proteomes" id="UP000295793"/>
    </source>
</evidence>
<proteinExistence type="predicted"/>
<dbReference type="RefSeq" id="WP_132701813.1">
    <property type="nucleotide sequence ID" value="NZ_SLZR01000009.1"/>
</dbReference>
<comment type="caution">
    <text evidence="2">The sequence shown here is derived from an EMBL/GenBank/DDBJ whole genome shotgun (WGS) entry which is preliminary data.</text>
</comment>
<accession>A0A4V2UJJ1</accession>
<protein>
    <submittedName>
        <fullName evidence="2">Sulfotransferase family protein</fullName>
    </submittedName>
</protein>
<dbReference type="SUPFAM" id="SSF52540">
    <property type="entry name" value="P-loop containing nucleoside triphosphate hydrolases"/>
    <property type="match status" value="1"/>
</dbReference>
<reference evidence="2 3" key="1">
    <citation type="submission" date="2019-03" db="EMBL/GenBank/DDBJ databases">
        <title>Genomic Encyclopedia of Archaeal and Bacterial Type Strains, Phase II (KMG-II): from individual species to whole genera.</title>
        <authorList>
            <person name="Goeker M."/>
        </authorList>
    </citation>
    <scope>NUCLEOTIDE SEQUENCE [LARGE SCALE GENOMIC DNA]</scope>
    <source>
        <strain evidence="2 3">DSM 15388</strain>
    </source>
</reference>
<dbReference type="PANTHER" id="PTHR12788">
    <property type="entry name" value="PROTEIN-TYROSINE SULFOTRANSFERASE 2"/>
    <property type="match status" value="1"/>
</dbReference>
<keyword evidence="1 2" id="KW-0808">Transferase</keyword>
<dbReference type="Pfam" id="PF13469">
    <property type="entry name" value="Sulfotransfer_3"/>
    <property type="match status" value="1"/>
</dbReference>
<name>A0A4V2UJJ1_9GAMM</name>
<evidence type="ECO:0000256" key="1">
    <source>
        <dbReference type="ARBA" id="ARBA00022679"/>
    </source>
</evidence>
<dbReference type="EMBL" id="SLZR01000009">
    <property type="protein sequence ID" value="TCS40298.1"/>
    <property type="molecule type" value="Genomic_DNA"/>
</dbReference>